<keyword evidence="2" id="KW-1185">Reference proteome</keyword>
<dbReference type="AlphaFoldDB" id="A0A4Q9PAU2"/>
<dbReference type="EMBL" id="ML145284">
    <property type="protein sequence ID" value="TBU51804.1"/>
    <property type="molecule type" value="Genomic_DNA"/>
</dbReference>
<reference evidence="1 2" key="1">
    <citation type="submission" date="2019-01" db="EMBL/GenBank/DDBJ databases">
        <title>Draft genome sequences of three monokaryotic isolates of the white-rot basidiomycete fungus Dichomitus squalens.</title>
        <authorList>
            <consortium name="DOE Joint Genome Institute"/>
            <person name="Lopez S.C."/>
            <person name="Andreopoulos B."/>
            <person name="Pangilinan J."/>
            <person name="Lipzen A."/>
            <person name="Riley R."/>
            <person name="Ahrendt S."/>
            <person name="Ng V."/>
            <person name="Barry K."/>
            <person name="Daum C."/>
            <person name="Grigoriev I.V."/>
            <person name="Hilden K.S."/>
            <person name="Makela M.R."/>
            <person name="de Vries R.P."/>
        </authorList>
    </citation>
    <scope>NUCLEOTIDE SEQUENCE [LARGE SCALE GENOMIC DNA]</scope>
    <source>
        <strain evidence="1 2">CBS 464.89</strain>
    </source>
</reference>
<protein>
    <submittedName>
        <fullName evidence="1">Uncharacterized protein</fullName>
    </submittedName>
</protein>
<dbReference type="Proteomes" id="UP000292082">
    <property type="component" value="Unassembled WGS sequence"/>
</dbReference>
<evidence type="ECO:0000313" key="1">
    <source>
        <dbReference type="EMBL" id="TBU51804.1"/>
    </source>
</evidence>
<gene>
    <name evidence="1" type="ORF">BD310DRAFT_941525</name>
</gene>
<proteinExistence type="predicted"/>
<organism evidence="1 2">
    <name type="scientific">Dichomitus squalens</name>
    <dbReference type="NCBI Taxonomy" id="114155"/>
    <lineage>
        <taxon>Eukaryota</taxon>
        <taxon>Fungi</taxon>
        <taxon>Dikarya</taxon>
        <taxon>Basidiomycota</taxon>
        <taxon>Agaricomycotina</taxon>
        <taxon>Agaricomycetes</taxon>
        <taxon>Polyporales</taxon>
        <taxon>Polyporaceae</taxon>
        <taxon>Dichomitus</taxon>
    </lineage>
</organism>
<evidence type="ECO:0000313" key="2">
    <source>
        <dbReference type="Proteomes" id="UP000292082"/>
    </source>
</evidence>
<accession>A0A4Q9PAU2</accession>
<sequence>MKLGHVAQIYWRLPFNHGASILAFHPSSPLCCVFMITCAMICHHTCESGVQSASGCVVVRPSDVDEWAHVRTTKVDTLLSIAIRTGSDERVYGLPGNLSSTPPYPHERTESSAMFLCAKLQDSYRF</sequence>
<name>A0A4Q9PAU2_9APHY</name>